<sequence length="76" mass="8631">MISIAAETISEYFGVNASISLQCMLKFFQYQHASTFSHHKAVAFAVERTTSFLRIRIELRTKRPDPTKASHTQGIN</sequence>
<name>A0A085LNC4_9BILA</name>
<dbReference type="Proteomes" id="UP000030758">
    <property type="component" value="Unassembled WGS sequence"/>
</dbReference>
<organism evidence="1 3">
    <name type="scientific">Trichuris suis</name>
    <name type="common">pig whipworm</name>
    <dbReference type="NCBI Taxonomy" id="68888"/>
    <lineage>
        <taxon>Eukaryota</taxon>
        <taxon>Metazoa</taxon>
        <taxon>Ecdysozoa</taxon>
        <taxon>Nematoda</taxon>
        <taxon>Enoplea</taxon>
        <taxon>Dorylaimia</taxon>
        <taxon>Trichinellida</taxon>
        <taxon>Trichuridae</taxon>
        <taxon>Trichuris</taxon>
    </lineage>
</organism>
<dbReference type="EMBL" id="KL367561">
    <property type="protein sequence ID" value="KFD64111.1"/>
    <property type="molecule type" value="Genomic_DNA"/>
</dbReference>
<evidence type="ECO:0000313" key="1">
    <source>
        <dbReference type="EMBL" id="KFD46470.1"/>
    </source>
</evidence>
<reference evidence="1 3" key="1">
    <citation type="journal article" date="2014" name="Nat. Genet.">
        <title>Genome and transcriptome of the porcine whipworm Trichuris suis.</title>
        <authorList>
            <person name="Jex A.R."/>
            <person name="Nejsum P."/>
            <person name="Schwarz E.M."/>
            <person name="Hu L."/>
            <person name="Young N.D."/>
            <person name="Hall R.S."/>
            <person name="Korhonen P.K."/>
            <person name="Liao S."/>
            <person name="Thamsborg S."/>
            <person name="Xia J."/>
            <person name="Xu P."/>
            <person name="Wang S."/>
            <person name="Scheerlinck J.P."/>
            <person name="Hofmann A."/>
            <person name="Sternberg P.W."/>
            <person name="Wang J."/>
            <person name="Gasser R.B."/>
        </authorList>
    </citation>
    <scope>NUCLEOTIDE SEQUENCE [LARGE SCALE GENOMIC DNA]</scope>
    <source>
        <strain evidence="2">DCEP-RM93F</strain>
        <strain evidence="1">DCEP-RM93M</strain>
    </source>
</reference>
<dbReference type="Proteomes" id="UP000030764">
    <property type="component" value="Unassembled WGS sequence"/>
</dbReference>
<dbReference type="EMBL" id="KL363369">
    <property type="protein sequence ID" value="KFD46470.1"/>
    <property type="molecule type" value="Genomic_DNA"/>
</dbReference>
<accession>A0A085LNC4</accession>
<gene>
    <name evidence="1" type="ORF">M513_12643</name>
    <name evidence="2" type="ORF">M514_12643</name>
</gene>
<protein>
    <submittedName>
        <fullName evidence="1">Uncharacterized protein</fullName>
    </submittedName>
</protein>
<evidence type="ECO:0000313" key="2">
    <source>
        <dbReference type="EMBL" id="KFD64111.1"/>
    </source>
</evidence>
<proteinExistence type="predicted"/>
<keyword evidence="3" id="KW-1185">Reference proteome</keyword>
<dbReference type="AlphaFoldDB" id="A0A085LNC4"/>
<evidence type="ECO:0000313" key="3">
    <source>
        <dbReference type="Proteomes" id="UP000030764"/>
    </source>
</evidence>